<name>A0A481YYY9_9VIRU</name>
<dbReference type="EMBL" id="MK500389">
    <property type="protein sequence ID" value="QBK88463.1"/>
    <property type="molecule type" value="Genomic_DNA"/>
</dbReference>
<evidence type="ECO:0000313" key="1">
    <source>
        <dbReference type="EMBL" id="QBK88463.1"/>
    </source>
</evidence>
<sequence length="287" mass="34010">MNKYLNLINKYNITLYNKYVNTNKVSTVGIGDVLLALIWLKNNIIDGPIFINLGMSKYFENPINAFEFRIQLINIIIKENKLNSNIIKYIYNKKYYRGIDINLINNIKNFKLKIPEVKFKNSLNEKLNNKKYIIFHTKCRFVQNYDYVNLIKKLSKFYLNYKSKYKIILLGEKKMLTHAVETKTHRITTIYKELLQLKNNNDIIDLTVDIIGHDGLDIKKFIYDMNIIKNAEYNISVGLGGHYCCSIIFGKKTINFRDIYTHLISKDIQNIYQHNNLKSYFKQLEEI</sequence>
<organism evidence="1">
    <name type="scientific">Mimivirus LCMiAC01</name>
    <dbReference type="NCBI Taxonomy" id="2506608"/>
    <lineage>
        <taxon>Viruses</taxon>
        <taxon>Varidnaviria</taxon>
        <taxon>Bamfordvirae</taxon>
        <taxon>Nucleocytoviricota</taxon>
        <taxon>Megaviricetes</taxon>
        <taxon>Imitervirales</taxon>
        <taxon>Mimiviridae</taxon>
        <taxon>Klosneuvirinae</taxon>
    </lineage>
</organism>
<gene>
    <name evidence="1" type="ORF">LCMiAC01_01400</name>
</gene>
<accession>A0A481YYY9</accession>
<reference evidence="1" key="1">
    <citation type="journal article" date="2019" name="MBio">
        <title>Virus Genomes from Deep Sea Sediments Expand the Ocean Megavirome and Support Independent Origins of Viral Gigantism.</title>
        <authorList>
            <person name="Backstrom D."/>
            <person name="Yutin N."/>
            <person name="Jorgensen S.L."/>
            <person name="Dharamshi J."/>
            <person name="Homa F."/>
            <person name="Zaremba-Niedwiedzka K."/>
            <person name="Spang A."/>
            <person name="Wolf Y.I."/>
            <person name="Koonin E.V."/>
            <person name="Ettema T.J."/>
        </authorList>
    </citation>
    <scope>NUCLEOTIDE SEQUENCE</scope>
</reference>
<proteinExistence type="predicted"/>
<protein>
    <submittedName>
        <fullName evidence="1">Uncharacterized protein</fullName>
    </submittedName>
</protein>